<proteinExistence type="predicted"/>
<organism evidence="1 2">
    <name type="scientific">Paraburkholderia bryophila</name>
    <dbReference type="NCBI Taxonomy" id="420952"/>
    <lineage>
        <taxon>Bacteria</taxon>
        <taxon>Pseudomonadati</taxon>
        <taxon>Pseudomonadota</taxon>
        <taxon>Betaproteobacteria</taxon>
        <taxon>Burkholderiales</taxon>
        <taxon>Burkholderiaceae</taxon>
        <taxon>Paraburkholderia</taxon>
    </lineage>
</organism>
<name>A0A7Y9W3E5_9BURK</name>
<reference evidence="1 2" key="1">
    <citation type="submission" date="2020-07" db="EMBL/GenBank/DDBJ databases">
        <title>Exploring microbial biodiversity for novel pathways involved in the catabolism of aromatic compounds derived from lignin.</title>
        <authorList>
            <person name="Elkins J."/>
        </authorList>
    </citation>
    <scope>NUCLEOTIDE SEQUENCE [LARGE SCALE GENOMIC DNA]</scope>
    <source>
        <strain evidence="1 2">H2C3B</strain>
    </source>
</reference>
<accession>A0A7Y9W3E5</accession>
<dbReference type="RefSeq" id="WP_179703330.1">
    <property type="nucleotide sequence ID" value="NZ_JACCAU010000001.1"/>
</dbReference>
<dbReference type="EMBL" id="JACCAU010000001">
    <property type="protein sequence ID" value="NYH13555.1"/>
    <property type="molecule type" value="Genomic_DNA"/>
</dbReference>
<protein>
    <submittedName>
        <fullName evidence="1">Uncharacterized protein</fullName>
    </submittedName>
</protein>
<gene>
    <name evidence="1" type="ORF">GGD41_000783</name>
</gene>
<evidence type="ECO:0000313" key="2">
    <source>
        <dbReference type="Proteomes" id="UP000572540"/>
    </source>
</evidence>
<evidence type="ECO:0000313" key="1">
    <source>
        <dbReference type="EMBL" id="NYH13555.1"/>
    </source>
</evidence>
<sequence>MSSAGYELFKLGYQISPVILVNGIASQIPGQMLPIVALTQAADYTLGLLSGGATLPTSLDQYLCHWKPLPGTTMVQNQVGMFPFANQAIAANAIVAQPLNISMLMNCPVQQEGGYTAKLATFTILQQALSAHCMQGGVFTVVTPSQLYANCLLVQVRDVSGGESKQVQHSWQFEFLQPLVTINQATQVYGSLMNKIASSLPTGLTPTVSGVPSTVDSLVASSTGGATLLPSASNILASTISASTGINSYEFAI</sequence>
<dbReference type="AlphaFoldDB" id="A0A7Y9W3E5"/>
<comment type="caution">
    <text evidence="1">The sequence shown here is derived from an EMBL/GenBank/DDBJ whole genome shotgun (WGS) entry which is preliminary data.</text>
</comment>
<dbReference type="Proteomes" id="UP000572540">
    <property type="component" value="Unassembled WGS sequence"/>
</dbReference>